<feature type="compositionally biased region" description="Low complexity" evidence="1">
    <location>
        <begin position="55"/>
        <end position="65"/>
    </location>
</feature>
<proteinExistence type="predicted"/>
<evidence type="ECO:0000256" key="1">
    <source>
        <dbReference type="SAM" id="MobiDB-lite"/>
    </source>
</evidence>
<organism evidence="2 3">
    <name type="scientific">Macrostomum lignano</name>
    <dbReference type="NCBI Taxonomy" id="282301"/>
    <lineage>
        <taxon>Eukaryota</taxon>
        <taxon>Metazoa</taxon>
        <taxon>Spiralia</taxon>
        <taxon>Lophotrochozoa</taxon>
        <taxon>Platyhelminthes</taxon>
        <taxon>Rhabditophora</taxon>
        <taxon>Macrostomorpha</taxon>
        <taxon>Macrostomida</taxon>
        <taxon>Macrostomidae</taxon>
        <taxon>Macrostomum</taxon>
    </lineage>
</organism>
<accession>A0A1I8F857</accession>
<feature type="compositionally biased region" description="Basic and acidic residues" evidence="1">
    <location>
        <begin position="94"/>
        <end position="103"/>
    </location>
</feature>
<keyword evidence="2" id="KW-1185">Reference proteome</keyword>
<dbReference type="AlphaFoldDB" id="A0A1I8F857"/>
<reference evidence="3" key="1">
    <citation type="submission" date="2016-11" db="UniProtKB">
        <authorList>
            <consortium name="WormBaseParasite"/>
        </authorList>
    </citation>
    <scope>IDENTIFICATION</scope>
</reference>
<feature type="region of interest" description="Disordered" evidence="1">
    <location>
        <begin position="1"/>
        <end position="171"/>
    </location>
</feature>
<sequence length="171" mass="19251">MSDSRNPFYTEDKNPFSLGGGGGRNPFETGQDRQAGSFGSYNPGGGYGYEGRSTVQQQVQASAAAGQLETQQAAALQSMYQQREHGRRGARWLNRTEEKLDQHRGRRRRNRRADINSLSSMFGGVKNWFRGDSAKKRQAATQQYEPERQPAWTRPWPSAPPPRPGDPRLPR</sequence>
<evidence type="ECO:0000313" key="3">
    <source>
        <dbReference type="WBParaSite" id="maker-unitig_22893-snap-gene-0.1-mRNA-1"/>
    </source>
</evidence>
<dbReference type="WBParaSite" id="maker-unitig_22893-snap-gene-0.1-mRNA-1">
    <property type="protein sequence ID" value="maker-unitig_22893-snap-gene-0.1-mRNA-1"/>
    <property type="gene ID" value="maker-unitig_22893-snap-gene-0.1"/>
</dbReference>
<name>A0A1I8F857_9PLAT</name>
<feature type="compositionally biased region" description="Polar residues" evidence="1">
    <location>
        <begin position="68"/>
        <end position="81"/>
    </location>
</feature>
<dbReference type="Proteomes" id="UP000095280">
    <property type="component" value="Unplaced"/>
</dbReference>
<protein>
    <submittedName>
        <fullName evidence="3">Uncharacterized protein</fullName>
    </submittedName>
</protein>
<evidence type="ECO:0000313" key="2">
    <source>
        <dbReference type="Proteomes" id="UP000095280"/>
    </source>
</evidence>